<evidence type="ECO:0000256" key="1">
    <source>
        <dbReference type="ARBA" id="ARBA00023157"/>
    </source>
</evidence>
<dbReference type="InterPro" id="IPR036772">
    <property type="entry name" value="SRCR-like_dom_sf"/>
</dbReference>
<evidence type="ECO:0000313" key="5">
    <source>
        <dbReference type="EMBL" id="WAQ98226.1"/>
    </source>
</evidence>
<dbReference type="EMBL" id="CP111014">
    <property type="protein sequence ID" value="WAQ98226.1"/>
    <property type="molecule type" value="Genomic_DNA"/>
</dbReference>
<comment type="caution">
    <text evidence="2">Lacks conserved residue(s) required for the propagation of feature annotation.</text>
</comment>
<dbReference type="SMART" id="SM00202">
    <property type="entry name" value="SR"/>
    <property type="match status" value="1"/>
</dbReference>
<dbReference type="PANTHER" id="PTHR48071">
    <property type="entry name" value="SRCR DOMAIN-CONTAINING PROTEIN"/>
    <property type="match status" value="1"/>
</dbReference>
<gene>
    <name evidence="5" type="ORF">MAR_022599</name>
</gene>
<dbReference type="Gene3D" id="3.10.250.10">
    <property type="entry name" value="SRCR-like domain"/>
    <property type="match status" value="1"/>
</dbReference>
<dbReference type="InterPro" id="IPR001190">
    <property type="entry name" value="SRCR"/>
</dbReference>
<dbReference type="PROSITE" id="PS50287">
    <property type="entry name" value="SRCR_2"/>
    <property type="match status" value="1"/>
</dbReference>
<name>A0ABY7DNQ0_MYAAR</name>
<dbReference type="SUPFAM" id="SSF56487">
    <property type="entry name" value="SRCR-like"/>
    <property type="match status" value="1"/>
</dbReference>
<keyword evidence="3" id="KW-0732">Signal</keyword>
<proteinExistence type="predicted"/>
<keyword evidence="1" id="KW-1015">Disulfide bond</keyword>
<organism evidence="5 6">
    <name type="scientific">Mya arenaria</name>
    <name type="common">Soft-shell clam</name>
    <dbReference type="NCBI Taxonomy" id="6604"/>
    <lineage>
        <taxon>Eukaryota</taxon>
        <taxon>Metazoa</taxon>
        <taxon>Spiralia</taxon>
        <taxon>Lophotrochozoa</taxon>
        <taxon>Mollusca</taxon>
        <taxon>Bivalvia</taxon>
        <taxon>Autobranchia</taxon>
        <taxon>Heteroconchia</taxon>
        <taxon>Euheterodonta</taxon>
        <taxon>Imparidentia</taxon>
        <taxon>Neoheterodontei</taxon>
        <taxon>Myida</taxon>
        <taxon>Myoidea</taxon>
        <taxon>Myidae</taxon>
        <taxon>Mya</taxon>
    </lineage>
</organism>
<keyword evidence="6" id="KW-1185">Reference proteome</keyword>
<feature type="signal peptide" evidence="3">
    <location>
        <begin position="1"/>
        <end position="28"/>
    </location>
</feature>
<protein>
    <submittedName>
        <fullName evidence="5">L3BPA-like protein</fullName>
    </submittedName>
</protein>
<feature type="domain" description="SRCR" evidence="4">
    <location>
        <begin position="31"/>
        <end position="73"/>
    </location>
</feature>
<evidence type="ECO:0000256" key="3">
    <source>
        <dbReference type="SAM" id="SignalP"/>
    </source>
</evidence>
<dbReference type="Pfam" id="PF00530">
    <property type="entry name" value="SRCR"/>
    <property type="match status" value="1"/>
</dbReference>
<accession>A0ABY7DNQ0</accession>
<dbReference type="PANTHER" id="PTHR48071:SF27">
    <property type="entry name" value="SCAVENGER RECEPTOR CYSTEINE-RICH TYPE 1 PROTEIN M130-LIKE"/>
    <property type="match status" value="1"/>
</dbReference>
<evidence type="ECO:0000259" key="4">
    <source>
        <dbReference type="PROSITE" id="PS50287"/>
    </source>
</evidence>
<evidence type="ECO:0000313" key="6">
    <source>
        <dbReference type="Proteomes" id="UP001164746"/>
    </source>
</evidence>
<dbReference type="Proteomes" id="UP001164746">
    <property type="component" value="Chromosome 3"/>
</dbReference>
<evidence type="ECO:0000256" key="2">
    <source>
        <dbReference type="PROSITE-ProRule" id="PRU00196"/>
    </source>
</evidence>
<feature type="chain" id="PRO_5045465654" evidence="3">
    <location>
        <begin position="29"/>
        <end position="167"/>
    </location>
</feature>
<reference evidence="5" key="1">
    <citation type="submission" date="2022-11" db="EMBL/GenBank/DDBJ databases">
        <title>Centuries of genome instability and evolution in soft-shell clam transmissible cancer (bioRxiv).</title>
        <authorList>
            <person name="Hart S.F.M."/>
            <person name="Yonemitsu M.A."/>
            <person name="Giersch R.M."/>
            <person name="Beal B.F."/>
            <person name="Arriagada G."/>
            <person name="Davis B.W."/>
            <person name="Ostrander E.A."/>
            <person name="Goff S.P."/>
            <person name="Metzger M.J."/>
        </authorList>
    </citation>
    <scope>NUCLEOTIDE SEQUENCE</scope>
    <source>
        <strain evidence="5">MELC-2E11</strain>
        <tissue evidence="5">Siphon/mantle</tissue>
    </source>
</reference>
<sequence length="167" mass="18386">MIFQNLLALTSTLVGAFFLLGSMDMVGSSEVRITGGKDFLGVVQFYENGKWNSLCADGFGRKDANVVCRQLGFKNGMALNIGVGGHCQQVCDKERNHLTENILRVFQLYNLTTPGKSHKNGATANLSKVADLCHHEDLLPLLVLEKYPKELEAYYPSSPISKPSSIY</sequence>